<feature type="compositionally biased region" description="Acidic residues" evidence="1">
    <location>
        <begin position="153"/>
        <end position="162"/>
    </location>
</feature>
<dbReference type="GO" id="GO:0000462">
    <property type="term" value="P:maturation of SSU-rRNA from tricistronic rRNA transcript (SSU-rRNA, 5.8S rRNA, LSU-rRNA)"/>
    <property type="evidence" value="ECO:0007669"/>
    <property type="project" value="TreeGrafter"/>
</dbReference>
<evidence type="ECO:0000256" key="1">
    <source>
        <dbReference type="SAM" id="MobiDB-lite"/>
    </source>
</evidence>
<feature type="compositionally biased region" description="Polar residues" evidence="1">
    <location>
        <begin position="318"/>
        <end position="333"/>
    </location>
</feature>
<evidence type="ECO:0008006" key="4">
    <source>
        <dbReference type="Google" id="ProtNLM"/>
    </source>
</evidence>
<feature type="compositionally biased region" description="Basic residues" evidence="1">
    <location>
        <begin position="345"/>
        <end position="359"/>
    </location>
</feature>
<evidence type="ECO:0000313" key="2">
    <source>
        <dbReference type="EMBL" id="WFD00515.1"/>
    </source>
</evidence>
<sequence length="359" mass="40307">MAISQKDAVADVCKSILASLKEVSPQVDKLKDMSDKGEMDFPDGISLWTVKVDALLAYLHHMTLLCAHRLSRKSLADEQGGEYVERLVRLRLVLEKMRPMETRIKYQVEKLLQAATAAEKTADIQGEDLDLLTFRPNPKAFSTTENRQRNDMQDQDEDDEESTTYKPPKLAPVLYDPDARPSGKERNRERQPSRNTALLADLTLGMSSNPYETSTAGVGGGGVRNTGSSRARALQRMQDFEEDNYKRLSMSKKDAKRRRRDEQDVALGGLGLSSHKDRIGGGIEEEFGDLLRGRERDARHSARGQGAYDLLEQRAAKQPSTAQRAQSRSQNQDAEAIVPGSASTRRFKKAMRSQRRKTR</sequence>
<evidence type="ECO:0000313" key="3">
    <source>
        <dbReference type="Proteomes" id="UP001219567"/>
    </source>
</evidence>
<dbReference type="PANTHER" id="PTHR13237:SF9">
    <property type="entry name" value="NEUROGUIDIN"/>
    <property type="match status" value="1"/>
</dbReference>
<dbReference type="Proteomes" id="UP001219567">
    <property type="component" value="Chromosome 5"/>
</dbReference>
<feature type="compositionally biased region" description="Polar residues" evidence="1">
    <location>
        <begin position="205"/>
        <end position="216"/>
    </location>
</feature>
<accession>A0AAJ6CI28</accession>
<keyword evidence="3" id="KW-1185">Reference proteome</keyword>
<feature type="region of interest" description="Disordered" evidence="1">
    <location>
        <begin position="294"/>
        <end position="359"/>
    </location>
</feature>
<proteinExistence type="predicted"/>
<feature type="region of interest" description="Disordered" evidence="1">
    <location>
        <begin position="135"/>
        <end position="279"/>
    </location>
</feature>
<organism evidence="2 3">
    <name type="scientific">Malassezia yamatoensis</name>
    <dbReference type="NCBI Taxonomy" id="253288"/>
    <lineage>
        <taxon>Eukaryota</taxon>
        <taxon>Fungi</taxon>
        <taxon>Dikarya</taxon>
        <taxon>Basidiomycota</taxon>
        <taxon>Ustilaginomycotina</taxon>
        <taxon>Malasseziomycetes</taxon>
        <taxon>Malasseziales</taxon>
        <taxon>Malasseziaceae</taxon>
        <taxon>Malassezia</taxon>
    </lineage>
</organism>
<dbReference type="AlphaFoldDB" id="A0AAJ6CI28"/>
<dbReference type="Pfam" id="PF04000">
    <property type="entry name" value="Sas10_Utp3"/>
    <property type="match status" value="1"/>
</dbReference>
<feature type="compositionally biased region" description="Basic and acidic residues" evidence="1">
    <location>
        <begin position="177"/>
        <end position="192"/>
    </location>
</feature>
<protein>
    <recommendedName>
        <fullName evidence="4">Neuroguidin</fullName>
    </recommendedName>
</protein>
<name>A0AAJ6CI28_9BASI</name>
<dbReference type="EMBL" id="CP119947">
    <property type="protein sequence ID" value="WFD00515.1"/>
    <property type="molecule type" value="Genomic_DNA"/>
</dbReference>
<reference evidence="2 3" key="1">
    <citation type="submission" date="2023-03" db="EMBL/GenBank/DDBJ databases">
        <title>Mating type loci evolution in Malassezia.</title>
        <authorList>
            <person name="Coelho M.A."/>
        </authorList>
    </citation>
    <scope>NUCLEOTIDE SEQUENCE [LARGE SCALE GENOMIC DNA]</scope>
    <source>
        <strain evidence="2 3">CBS 9725</strain>
    </source>
</reference>
<dbReference type="GO" id="GO:0032040">
    <property type="term" value="C:small-subunit processome"/>
    <property type="evidence" value="ECO:0007669"/>
    <property type="project" value="TreeGrafter"/>
</dbReference>
<dbReference type="InterPro" id="IPR007146">
    <property type="entry name" value="Sas10/Utp3/C1D"/>
</dbReference>
<gene>
    <name evidence="2" type="ORF">MYAM1_003264</name>
</gene>
<dbReference type="PANTHER" id="PTHR13237">
    <property type="entry name" value="SOMETHING ABOUT SILENCING PROTEIN 10-RELATED"/>
    <property type="match status" value="1"/>
</dbReference>